<feature type="active site" description="For hydroxyacyl-coenzyme A dehydrogenase activity" evidence="39">
    <location>
        <position position="483"/>
    </location>
</feature>
<dbReference type="FunFam" id="3.40.50.720:FF:000009">
    <property type="entry name" value="Fatty oxidation complex, alpha subunit"/>
    <property type="match status" value="1"/>
</dbReference>
<dbReference type="SUPFAM" id="SSF51735">
    <property type="entry name" value="NAD(P)-binding Rossmann-fold domains"/>
    <property type="match status" value="1"/>
</dbReference>
<dbReference type="SUPFAM" id="SSF52096">
    <property type="entry name" value="ClpP/crotonase"/>
    <property type="match status" value="1"/>
</dbReference>
<evidence type="ECO:0000256" key="20">
    <source>
        <dbReference type="ARBA" id="ARBA00023268"/>
    </source>
</evidence>
<proteinExistence type="inferred from homology"/>
<evidence type="ECO:0000256" key="27">
    <source>
        <dbReference type="ARBA" id="ARBA00051877"/>
    </source>
</evidence>
<keyword evidence="42" id="KW-0732">Signal</keyword>
<dbReference type="Gene3D" id="3.90.226.10">
    <property type="entry name" value="2-enoyl-CoA Hydratase, Chain A, domain 1"/>
    <property type="match status" value="1"/>
</dbReference>
<dbReference type="NCBIfam" id="TIGR02441">
    <property type="entry name" value="fa_ox_alpha_mit"/>
    <property type="match status" value="1"/>
</dbReference>
<dbReference type="InterPro" id="IPR050136">
    <property type="entry name" value="FA_oxidation_alpha_subunit"/>
</dbReference>
<dbReference type="EC" id="4.2.1.17" evidence="6"/>
<keyword evidence="14" id="KW-0560">Oxidoreductase</keyword>
<sequence length="720" mass="78364">MAGVRLFHVLIGFSFSCLFVSSARTHVNYEIKGDVAVVRMNDPSVNTLSVQMQREMAEVMDEIWGNNAVQSVVLISSKPGSFIAGADLNMIQACKTAEEVTFLSQEGQKMFEKIEKSPKPIVAAINGSCLGGGLEFAIACQYRIATKSKKTVLGCPEVMLGLLPGAGGTQRLPKMLGLPSAFDMVLTGRSIRPDKAKKMGLVHQLVDTLGPGLKSPEERTIEYLEEVAVEAARGLAKKQIPLTKEKGLMQKIQDYVMSYPFVRQQMYNTVQKKVMKQTKGLYPAPLKIIECVKAGLEQGPTAGYLAESQNFGKLAMTPESKALIGLYHGQVTCKKNRFGTPEKEVKTLAILGAGLMGAGIAQVSVDKGIHTILKDTTLEGLSRGEQQVYKGLNDKTKKKSITSFERDSFLSNLTGQLDYNGFNKADMIIEAVFEDLSIKHKVLKEVEAVTSDLKRDDLEHVTVLFQVIGMHYFSPVDKMQLLEIITTDKTSKDTTASAVAVGLKQGKVIIVVGDGPGFYTTRCLAPMLAEAVRVLQEGVDPKKLDSLTTGFGFPVGAATLADEVGIDVAAHVAEDLGKAFGSRFGGGNVEFLKSMVDKGFKGRKSGKGCYIYQPGLKHRDVNTEALEILQSYKLTSSDSDIQYRLVSRFVNEAVLCLQERILANPVEGDIGAVFGLGFPPCLGGPFRFVDSFGADKLVEKMRKFEEVFGNQFTHSAVLCL</sequence>
<dbReference type="GO" id="GO:0006635">
    <property type="term" value="P:fatty acid beta-oxidation"/>
    <property type="evidence" value="ECO:0007669"/>
    <property type="project" value="UniProtKB-UniPathway"/>
</dbReference>
<protein>
    <recommendedName>
        <fullName evidence="36">Trifunctional enzyme subunit alpha, mitochondrial</fullName>
        <ecNumber evidence="35">1.1.1.211</ecNumber>
        <ecNumber evidence="6">4.2.1.17</ecNumber>
    </recommendedName>
    <alternativeName>
        <fullName evidence="37">Monolysocardiolipin acyltransferase</fullName>
    </alternativeName>
    <alternativeName>
        <fullName evidence="38">TP-alpha</fullName>
    </alternativeName>
</protein>
<evidence type="ECO:0000256" key="30">
    <source>
        <dbReference type="ARBA" id="ARBA00052834"/>
    </source>
</evidence>
<dbReference type="InterPro" id="IPR006108">
    <property type="entry name" value="3HC_DH_C"/>
</dbReference>
<comment type="catalytic activity">
    <reaction evidence="31">
        <text>1'-[1,2-di-(9Z,12Z-octadecadienoyl)-sn-glycero-3-phospho]-3'-[1-(9Z,12Z-octadecadienoyl)-sn-glycero-3-phospho]-glycerol + (9Z)-octadecenoyl-CoA = 1'-[1,2-di-(9Z,12Z-octadecadienoyl)-sn-glycero-3-phospho]-3'-[1-(9Z,12Z-octadecadienoyl)-2-(9Z-octadecenoyl)-sn-glycero-3-phospho]-glycerol + CoA</text>
        <dbReference type="Rhea" id="RHEA:43676"/>
        <dbReference type="ChEBI" id="CHEBI:57287"/>
        <dbReference type="ChEBI" id="CHEBI:57387"/>
        <dbReference type="ChEBI" id="CHEBI:83580"/>
        <dbReference type="ChEBI" id="CHEBI:83582"/>
    </reaction>
    <physiologicalReaction direction="left-to-right" evidence="31">
        <dbReference type="Rhea" id="RHEA:43677"/>
    </physiologicalReaction>
</comment>
<evidence type="ECO:0000256" key="21">
    <source>
        <dbReference type="ARBA" id="ARBA00035854"/>
    </source>
</evidence>
<dbReference type="SUPFAM" id="SSF48179">
    <property type="entry name" value="6-phosphogluconate dehydrogenase C-terminal domain-like"/>
    <property type="match status" value="2"/>
</dbReference>
<dbReference type="GO" id="GO:0070403">
    <property type="term" value="F:NAD+ binding"/>
    <property type="evidence" value="ECO:0007669"/>
    <property type="project" value="InterPro"/>
</dbReference>
<keyword evidence="17" id="KW-0496">Mitochondrion</keyword>
<dbReference type="Ensembl" id="ENSSANT00000016977.1">
    <property type="protein sequence ID" value="ENSSANP00000015910.1"/>
    <property type="gene ID" value="ENSSANG00000007888.1"/>
</dbReference>
<evidence type="ECO:0000256" key="18">
    <source>
        <dbReference type="ARBA" id="ARBA00023136"/>
    </source>
</evidence>
<evidence type="ECO:0000256" key="33">
    <source>
        <dbReference type="ARBA" id="ARBA00052989"/>
    </source>
</evidence>
<name>A0A671LCK8_9TELE</name>
<evidence type="ECO:0000259" key="44">
    <source>
        <dbReference type="Pfam" id="PF02737"/>
    </source>
</evidence>
<dbReference type="InterPro" id="IPR008927">
    <property type="entry name" value="6-PGluconate_DH-like_C_sf"/>
</dbReference>
<evidence type="ECO:0000256" key="7">
    <source>
        <dbReference type="ARBA" id="ARBA00022481"/>
    </source>
</evidence>
<evidence type="ECO:0000256" key="35">
    <source>
        <dbReference type="ARBA" id="ARBA00066806"/>
    </source>
</evidence>
<comment type="catalytic activity">
    <reaction evidence="25">
        <text>a long-chain (3S)-3-hydroxy fatty acyl-CoA + NAD(+) = a long-chain 3-oxo-fatty acyl-CoA + NADH + H(+)</text>
        <dbReference type="Rhea" id="RHEA:52656"/>
        <dbReference type="ChEBI" id="CHEBI:15378"/>
        <dbReference type="ChEBI" id="CHEBI:57540"/>
        <dbReference type="ChEBI" id="CHEBI:57945"/>
        <dbReference type="ChEBI" id="CHEBI:136757"/>
        <dbReference type="ChEBI" id="CHEBI:136758"/>
        <dbReference type="EC" id="1.1.1.211"/>
    </reaction>
    <physiologicalReaction direction="left-to-right" evidence="25">
        <dbReference type="Rhea" id="RHEA:52657"/>
    </physiologicalReaction>
</comment>
<keyword evidence="20" id="KW-0511">Multifunctional enzyme</keyword>
<evidence type="ECO:0000256" key="14">
    <source>
        <dbReference type="ARBA" id="ARBA00023002"/>
    </source>
</evidence>
<comment type="catalytic activity">
    <reaction evidence="24">
        <text>1'-[1,2-di-(9Z,12Z-octadecadienoyl)-sn-glycero-3-phospho]-3'-[1-(9Z,12Z-octadecadienoyl)-sn-glycero-3-phospho]-glycerol + (9Z,12Z)-octadecadienoyl-CoA = 1',3'-bis-[1,2-di-(9Z,12Z-octadecadienoyl)-sn-glycero-3-phospho]-glycerol + CoA</text>
        <dbReference type="Rhea" id="RHEA:43672"/>
        <dbReference type="ChEBI" id="CHEBI:57287"/>
        <dbReference type="ChEBI" id="CHEBI:57383"/>
        <dbReference type="ChEBI" id="CHEBI:83580"/>
        <dbReference type="ChEBI" id="CHEBI:83581"/>
    </reaction>
    <physiologicalReaction direction="left-to-right" evidence="24">
        <dbReference type="Rhea" id="RHEA:43673"/>
    </physiologicalReaction>
</comment>
<evidence type="ECO:0000256" key="31">
    <source>
        <dbReference type="ARBA" id="ARBA00052860"/>
    </source>
</evidence>
<keyword evidence="7" id="KW-0488">Methylation</keyword>
<comment type="catalytic activity">
    <reaction evidence="30">
        <text>(3S)-hydroxytetradecanoyl-CoA + NAD(+) = 3-oxotetradecanoyl-CoA + NADH + H(+)</text>
        <dbReference type="Rhea" id="RHEA:31167"/>
        <dbReference type="ChEBI" id="CHEBI:15378"/>
        <dbReference type="ChEBI" id="CHEBI:57540"/>
        <dbReference type="ChEBI" id="CHEBI:57945"/>
        <dbReference type="ChEBI" id="CHEBI:62543"/>
        <dbReference type="ChEBI" id="CHEBI:62614"/>
    </reaction>
    <physiologicalReaction direction="left-to-right" evidence="30">
        <dbReference type="Rhea" id="RHEA:31168"/>
    </physiologicalReaction>
</comment>
<comment type="catalytic activity">
    <reaction evidence="29">
        <text>(3S)-3-hydroxydodecanoyl-CoA = (2E)-dodecenoyl-CoA + H2O</text>
        <dbReference type="Rhea" id="RHEA:31075"/>
        <dbReference type="ChEBI" id="CHEBI:15377"/>
        <dbReference type="ChEBI" id="CHEBI:57330"/>
        <dbReference type="ChEBI" id="CHEBI:62558"/>
    </reaction>
    <physiologicalReaction direction="right-to-left" evidence="29">
        <dbReference type="Rhea" id="RHEA:31077"/>
    </physiologicalReaction>
</comment>
<feature type="domain" description="3-hydroxyacyl-CoA dehydrogenase NAD binding" evidence="44">
    <location>
        <begin position="348"/>
        <end position="514"/>
    </location>
</feature>
<keyword evidence="10" id="KW-0999">Mitochondrion inner membrane</keyword>
<evidence type="ECO:0000256" key="28">
    <source>
        <dbReference type="ARBA" id="ARBA00052224"/>
    </source>
</evidence>
<dbReference type="GO" id="GO:0005743">
    <property type="term" value="C:mitochondrial inner membrane"/>
    <property type="evidence" value="ECO:0007669"/>
    <property type="project" value="UniProtKB-SubCell"/>
</dbReference>
<dbReference type="GO" id="GO:0016740">
    <property type="term" value="F:transferase activity"/>
    <property type="evidence" value="ECO:0007669"/>
    <property type="project" value="UniProtKB-KW"/>
</dbReference>
<evidence type="ECO:0000256" key="2">
    <source>
        <dbReference type="ARBA" id="ARBA00004273"/>
    </source>
</evidence>
<dbReference type="PROSITE" id="PS00166">
    <property type="entry name" value="ENOYL_COA_HYDRATASE"/>
    <property type="match status" value="1"/>
</dbReference>
<comment type="similarity">
    <text evidence="4">In the central section; belongs to the 3-hydroxyacyl-CoA dehydrogenase family.</text>
</comment>
<evidence type="ECO:0000256" key="6">
    <source>
        <dbReference type="ARBA" id="ARBA00012076"/>
    </source>
</evidence>
<evidence type="ECO:0000256" key="10">
    <source>
        <dbReference type="ARBA" id="ARBA00022792"/>
    </source>
</evidence>
<comment type="subcellular location">
    <subcellularLocation>
        <location evidence="2">Mitochondrion inner membrane</location>
    </subcellularLocation>
</comment>
<dbReference type="InterPro" id="IPR006180">
    <property type="entry name" value="3-OHacyl-CoA_DH_CS"/>
</dbReference>
<evidence type="ECO:0000256" key="13">
    <source>
        <dbReference type="ARBA" id="ARBA00022990"/>
    </source>
</evidence>
<evidence type="ECO:0000259" key="43">
    <source>
        <dbReference type="Pfam" id="PF00725"/>
    </source>
</evidence>
<dbReference type="PANTHER" id="PTHR43612:SF3">
    <property type="entry name" value="TRIFUNCTIONAL ENZYME SUBUNIT ALPHA, MITOCHONDRIAL"/>
    <property type="match status" value="1"/>
</dbReference>
<organism evidence="45 46">
    <name type="scientific">Sinocyclocheilus anshuiensis</name>
    <dbReference type="NCBI Taxonomy" id="1608454"/>
    <lineage>
        <taxon>Eukaryota</taxon>
        <taxon>Metazoa</taxon>
        <taxon>Chordata</taxon>
        <taxon>Craniata</taxon>
        <taxon>Vertebrata</taxon>
        <taxon>Euteleostomi</taxon>
        <taxon>Actinopterygii</taxon>
        <taxon>Neopterygii</taxon>
        <taxon>Teleostei</taxon>
        <taxon>Ostariophysi</taxon>
        <taxon>Cypriniformes</taxon>
        <taxon>Cyprinidae</taxon>
        <taxon>Cyprininae</taxon>
        <taxon>Sinocyclocheilus</taxon>
    </lineage>
</organism>
<evidence type="ECO:0000256" key="36">
    <source>
        <dbReference type="ARBA" id="ARBA00068347"/>
    </source>
</evidence>
<evidence type="ECO:0000256" key="15">
    <source>
        <dbReference type="ARBA" id="ARBA00023027"/>
    </source>
</evidence>
<dbReference type="InterPro" id="IPR036291">
    <property type="entry name" value="NAD(P)-bd_dom_sf"/>
</dbReference>
<dbReference type="FunFam" id="1.10.1040.50:FF:000002">
    <property type="entry name" value="Trifunctional enzyme subunit alpha, mitochondrial"/>
    <property type="match status" value="1"/>
</dbReference>
<dbReference type="GO" id="GO:0004300">
    <property type="term" value="F:enoyl-CoA hydratase activity"/>
    <property type="evidence" value="ECO:0007669"/>
    <property type="project" value="UniProtKB-EC"/>
</dbReference>
<dbReference type="InterPro" id="IPR012803">
    <property type="entry name" value="Fa_ox_alpha_mit"/>
</dbReference>
<keyword evidence="15" id="KW-0520">NAD</keyword>
<keyword evidence="16" id="KW-0443">Lipid metabolism</keyword>
<keyword evidence="12" id="KW-0809">Transit peptide</keyword>
<comment type="catalytic activity">
    <reaction evidence="26">
        <text>a 4-saturated-(3S)-3-hydroxyacyl-CoA = a (3E)-enoyl-CoA + H2O</text>
        <dbReference type="Rhea" id="RHEA:20724"/>
        <dbReference type="ChEBI" id="CHEBI:15377"/>
        <dbReference type="ChEBI" id="CHEBI:58521"/>
        <dbReference type="ChEBI" id="CHEBI:137480"/>
        <dbReference type="EC" id="4.2.1.17"/>
    </reaction>
    <physiologicalReaction direction="right-to-left" evidence="26">
        <dbReference type="Rhea" id="RHEA:20726"/>
    </physiologicalReaction>
</comment>
<evidence type="ECO:0000256" key="39">
    <source>
        <dbReference type="PIRSR" id="PIRSR612803-1"/>
    </source>
</evidence>
<accession>A0A671LCK8</accession>
<comment type="catalytic activity">
    <reaction evidence="1">
        <text>(3S)-hydroxyhexadecanoyl-CoA = (2E)-hexadecenoyl-CoA + H2O</text>
        <dbReference type="Rhea" id="RHEA:31163"/>
        <dbReference type="ChEBI" id="CHEBI:15377"/>
        <dbReference type="ChEBI" id="CHEBI:61526"/>
        <dbReference type="ChEBI" id="CHEBI:62613"/>
    </reaction>
    <physiologicalReaction direction="right-to-left" evidence="1">
        <dbReference type="Rhea" id="RHEA:31165"/>
    </physiologicalReaction>
</comment>
<keyword evidence="18" id="KW-0472">Membrane</keyword>
<keyword evidence="9" id="KW-0808">Transferase</keyword>
<comment type="pathway">
    <text evidence="3">Lipid metabolism; fatty acid beta-oxidation.</text>
</comment>
<gene>
    <name evidence="45" type="primary">LOC107679805</name>
</gene>
<keyword evidence="8" id="KW-0597">Phosphoprotein</keyword>
<evidence type="ECO:0000256" key="40">
    <source>
        <dbReference type="PIRSR" id="PIRSR612803-2"/>
    </source>
</evidence>
<evidence type="ECO:0000256" key="34">
    <source>
        <dbReference type="ARBA" id="ARBA00062153"/>
    </source>
</evidence>
<evidence type="ECO:0000256" key="19">
    <source>
        <dbReference type="ARBA" id="ARBA00023239"/>
    </source>
</evidence>
<comment type="subunit">
    <text evidence="34">Heterotetramer of 2 alpha/HADHA and 2 beta/HADHB subunits; forms the mitochondrial trifunctional enzyme. Also purified as higher order heterooligomers including a 4 alpha/HADHA and 4 beta/HADHB heterooligomer which physiological significance remains unclear. The mitochondrial trifunctional enzyme interacts with MTLN.</text>
</comment>
<feature type="domain" description="3-hydroxyacyl-CoA dehydrogenase C-terminal" evidence="43">
    <location>
        <begin position="517"/>
        <end position="612"/>
    </location>
</feature>
<comment type="similarity">
    <text evidence="5">In the N-terminal section; belongs to the enoyl-CoA hydratase/isomerase family.</text>
</comment>
<dbReference type="InterPro" id="IPR001753">
    <property type="entry name" value="Enoyl-CoA_hydra/iso"/>
</dbReference>
<evidence type="ECO:0000256" key="12">
    <source>
        <dbReference type="ARBA" id="ARBA00022946"/>
    </source>
</evidence>
<dbReference type="GO" id="GO:0016509">
    <property type="term" value="F:long-chain (3S)-3-hydroxyacyl-CoA dehydrogenase (NAD+) activity"/>
    <property type="evidence" value="ECO:0007669"/>
    <property type="project" value="UniProtKB-EC"/>
</dbReference>
<evidence type="ECO:0000256" key="17">
    <source>
        <dbReference type="ARBA" id="ARBA00023128"/>
    </source>
</evidence>
<dbReference type="Pfam" id="PF00725">
    <property type="entry name" value="3HCDH"/>
    <property type="match status" value="1"/>
</dbReference>
<evidence type="ECO:0000256" key="23">
    <source>
        <dbReference type="ARBA" id="ARBA00048361"/>
    </source>
</evidence>
<dbReference type="FunFam" id="3.90.226.10:FF:000011">
    <property type="entry name" value="Fatty acid oxidation complex subunit alpha"/>
    <property type="match status" value="1"/>
</dbReference>
<evidence type="ECO:0000256" key="38">
    <source>
        <dbReference type="ARBA" id="ARBA00083277"/>
    </source>
</evidence>
<dbReference type="Pfam" id="PF00378">
    <property type="entry name" value="ECH_1"/>
    <property type="match status" value="1"/>
</dbReference>
<evidence type="ECO:0000256" key="25">
    <source>
        <dbReference type="ARBA" id="ARBA00050446"/>
    </source>
</evidence>
<dbReference type="EC" id="1.1.1.211" evidence="35"/>
<comment type="catalytic activity">
    <reaction evidence="32">
        <text>(3S)-3-hydroxydodecanoyl-CoA + NAD(+) = 3-oxododecanoyl-CoA + NADH + H(+)</text>
        <dbReference type="Rhea" id="RHEA:31179"/>
        <dbReference type="ChEBI" id="CHEBI:15378"/>
        <dbReference type="ChEBI" id="CHEBI:57540"/>
        <dbReference type="ChEBI" id="CHEBI:57945"/>
        <dbReference type="ChEBI" id="CHEBI:62558"/>
        <dbReference type="ChEBI" id="CHEBI:62615"/>
    </reaction>
    <physiologicalReaction direction="left-to-right" evidence="32">
        <dbReference type="Rhea" id="RHEA:31180"/>
    </physiologicalReaction>
</comment>
<comment type="catalytic activity">
    <reaction evidence="33">
        <text>1'-[1,2-di-(9Z,12Z-octadecadienoyl)-sn-glycero-3-phospho]-3'-[1-(9Z,12Z-octadecadienoyl)-sn-glycero-3-phospho]-glycerol + hexadecanoyl-CoA = 1'-[1,2-di-(9Z,12Z-octadecadienoyl)-sn-glycero-3-phospho]-3'-[1-(9Z,12Z-octadecadienoyl)-2-hexadecanoyl-sn-glycero-3-phospho]-glycerol + CoA</text>
        <dbReference type="Rhea" id="RHEA:43680"/>
        <dbReference type="ChEBI" id="CHEBI:57287"/>
        <dbReference type="ChEBI" id="CHEBI:57379"/>
        <dbReference type="ChEBI" id="CHEBI:83580"/>
        <dbReference type="ChEBI" id="CHEBI:83583"/>
    </reaction>
    <physiologicalReaction direction="left-to-right" evidence="33">
        <dbReference type="Rhea" id="RHEA:43681"/>
    </physiologicalReaction>
</comment>
<comment type="catalytic activity">
    <reaction evidence="28">
        <text>(3S)-hydroxyoctanoyl-CoA + NAD(+) = 3-oxooctanoyl-CoA + NADH + H(+)</text>
        <dbReference type="Rhea" id="RHEA:31195"/>
        <dbReference type="ChEBI" id="CHEBI:15378"/>
        <dbReference type="ChEBI" id="CHEBI:57540"/>
        <dbReference type="ChEBI" id="CHEBI:57945"/>
        <dbReference type="ChEBI" id="CHEBI:62617"/>
        <dbReference type="ChEBI" id="CHEBI:62619"/>
    </reaction>
    <physiologicalReaction direction="left-to-right" evidence="28">
        <dbReference type="Rhea" id="RHEA:31196"/>
    </physiologicalReaction>
</comment>
<evidence type="ECO:0000256" key="24">
    <source>
        <dbReference type="ARBA" id="ARBA00050222"/>
    </source>
</evidence>
<evidence type="ECO:0000313" key="45">
    <source>
        <dbReference type="Ensembl" id="ENSSANP00000015910.1"/>
    </source>
</evidence>
<evidence type="ECO:0000256" key="9">
    <source>
        <dbReference type="ARBA" id="ARBA00022679"/>
    </source>
</evidence>
<dbReference type="Gene3D" id="3.40.50.720">
    <property type="entry name" value="NAD(P)-binding Rossmann-like Domain"/>
    <property type="match status" value="1"/>
</dbReference>
<evidence type="ECO:0000256" key="4">
    <source>
        <dbReference type="ARBA" id="ARBA00007005"/>
    </source>
</evidence>
<dbReference type="Proteomes" id="UP000472260">
    <property type="component" value="Unassembled WGS sequence"/>
</dbReference>
<feature type="site" description="Important for long-chain enoyl-CoA hydratase activity" evidence="40">
    <location>
        <position position="135"/>
    </location>
</feature>
<dbReference type="UniPathway" id="UPA00659"/>
<comment type="catalytic activity">
    <reaction evidence="22">
        <text>(3S)-hydroxyhexadecanoyl-CoA + NAD(+) = 3-oxohexadecanoyl-CoA + NADH + H(+)</text>
        <dbReference type="Rhea" id="RHEA:31159"/>
        <dbReference type="ChEBI" id="CHEBI:15378"/>
        <dbReference type="ChEBI" id="CHEBI:57349"/>
        <dbReference type="ChEBI" id="CHEBI:57540"/>
        <dbReference type="ChEBI" id="CHEBI:57945"/>
        <dbReference type="ChEBI" id="CHEBI:62613"/>
    </reaction>
    <physiologicalReaction direction="left-to-right" evidence="22">
        <dbReference type="Rhea" id="RHEA:31160"/>
    </physiologicalReaction>
</comment>
<evidence type="ECO:0000256" key="8">
    <source>
        <dbReference type="ARBA" id="ARBA00022553"/>
    </source>
</evidence>
<evidence type="ECO:0000256" key="16">
    <source>
        <dbReference type="ARBA" id="ARBA00023098"/>
    </source>
</evidence>
<evidence type="ECO:0000256" key="42">
    <source>
        <dbReference type="SAM" id="SignalP"/>
    </source>
</evidence>
<evidence type="ECO:0000256" key="11">
    <source>
        <dbReference type="ARBA" id="ARBA00022832"/>
    </source>
</evidence>
<dbReference type="InterPro" id="IPR018376">
    <property type="entry name" value="Enoyl-CoA_hyd/isom_CS"/>
</dbReference>
<evidence type="ECO:0000256" key="29">
    <source>
        <dbReference type="ARBA" id="ARBA00052711"/>
    </source>
</evidence>
<comment type="catalytic activity">
    <reaction evidence="23">
        <text>(3S)-hydroxydecanoyl-CoA + NAD(+) = 3-oxodecanoyl-CoA + NADH + H(+)</text>
        <dbReference type="Rhea" id="RHEA:31187"/>
        <dbReference type="ChEBI" id="CHEBI:15378"/>
        <dbReference type="ChEBI" id="CHEBI:57540"/>
        <dbReference type="ChEBI" id="CHEBI:57945"/>
        <dbReference type="ChEBI" id="CHEBI:62548"/>
        <dbReference type="ChEBI" id="CHEBI:62616"/>
    </reaction>
    <physiologicalReaction direction="left-to-right" evidence="23">
        <dbReference type="Rhea" id="RHEA:31188"/>
    </physiologicalReaction>
</comment>
<evidence type="ECO:0000256" key="37">
    <source>
        <dbReference type="ARBA" id="ARBA00077617"/>
    </source>
</evidence>
<dbReference type="PANTHER" id="PTHR43612">
    <property type="entry name" value="TRIFUNCTIONAL ENZYME SUBUNIT ALPHA"/>
    <property type="match status" value="1"/>
</dbReference>
<dbReference type="PROSITE" id="PS00067">
    <property type="entry name" value="3HCDH"/>
    <property type="match status" value="1"/>
</dbReference>
<dbReference type="Pfam" id="PF02737">
    <property type="entry name" value="3HCDH_N"/>
    <property type="match status" value="1"/>
</dbReference>
<dbReference type="InterPro" id="IPR006176">
    <property type="entry name" value="3-OHacyl-CoA_DH_NAD-bd"/>
</dbReference>
<feature type="site" description="Important for long-chain enoyl-CoA hydratase activity" evidence="40">
    <location>
        <position position="157"/>
    </location>
</feature>
<dbReference type="GO" id="GO:0016507">
    <property type="term" value="C:mitochondrial fatty acid beta-oxidation multienzyme complex"/>
    <property type="evidence" value="ECO:0007669"/>
    <property type="project" value="InterPro"/>
</dbReference>
<dbReference type="CDD" id="cd06558">
    <property type="entry name" value="crotonase-like"/>
    <property type="match status" value="1"/>
</dbReference>
<keyword evidence="13" id="KW-0007">Acetylation</keyword>
<evidence type="ECO:0000256" key="22">
    <source>
        <dbReference type="ARBA" id="ARBA00047613"/>
    </source>
</evidence>
<comment type="catalytic activity">
    <reaction evidence="27">
        <text>(3S)-hydroxyoctanoyl-CoA = (2E)-octenoyl-CoA + H2O</text>
        <dbReference type="Rhea" id="RHEA:31199"/>
        <dbReference type="ChEBI" id="CHEBI:15377"/>
        <dbReference type="ChEBI" id="CHEBI:62242"/>
        <dbReference type="ChEBI" id="CHEBI:62617"/>
    </reaction>
    <physiologicalReaction direction="right-to-left" evidence="27">
        <dbReference type="Rhea" id="RHEA:31201"/>
    </physiologicalReaction>
</comment>
<feature type="site" description="Important for hydroxyacyl-coenzyme A dehydrogenase activity" evidence="40">
    <location>
        <position position="471"/>
    </location>
</feature>
<comment type="catalytic activity">
    <reaction evidence="21">
        <text>a (3S)-3-hydroxyacyl-CoA = a (2E)-enoyl-CoA + H2O</text>
        <dbReference type="Rhea" id="RHEA:16105"/>
        <dbReference type="ChEBI" id="CHEBI:15377"/>
        <dbReference type="ChEBI" id="CHEBI:57318"/>
        <dbReference type="ChEBI" id="CHEBI:58856"/>
        <dbReference type="EC" id="4.2.1.17"/>
    </reaction>
    <physiologicalReaction direction="right-to-left" evidence="21">
        <dbReference type="Rhea" id="RHEA:16107"/>
    </physiologicalReaction>
</comment>
<dbReference type="AlphaFoldDB" id="A0A671LCK8"/>
<feature type="signal peptide" evidence="42">
    <location>
        <begin position="1"/>
        <end position="22"/>
    </location>
</feature>
<evidence type="ECO:0000256" key="1">
    <source>
        <dbReference type="ARBA" id="ARBA00000469"/>
    </source>
</evidence>
<dbReference type="Gene3D" id="1.10.1040.50">
    <property type="match status" value="1"/>
</dbReference>
<dbReference type="PROSITE" id="PS51257">
    <property type="entry name" value="PROKAR_LIPOPROTEIN"/>
    <property type="match status" value="1"/>
</dbReference>
<keyword evidence="19" id="KW-0456">Lyase</keyword>
<evidence type="ECO:0000256" key="41">
    <source>
        <dbReference type="RuleBase" id="RU003707"/>
    </source>
</evidence>
<reference evidence="45" key="2">
    <citation type="submission" date="2025-09" db="UniProtKB">
        <authorList>
            <consortium name="Ensembl"/>
        </authorList>
    </citation>
    <scope>IDENTIFICATION</scope>
</reference>
<dbReference type="InterPro" id="IPR029045">
    <property type="entry name" value="ClpP/crotonase-like_dom_sf"/>
</dbReference>
<reference evidence="45" key="1">
    <citation type="submission" date="2025-08" db="UniProtKB">
        <authorList>
            <consortium name="Ensembl"/>
        </authorList>
    </citation>
    <scope>IDENTIFICATION</scope>
</reference>
<evidence type="ECO:0000313" key="46">
    <source>
        <dbReference type="Proteomes" id="UP000472260"/>
    </source>
</evidence>
<evidence type="ECO:0000256" key="26">
    <source>
        <dbReference type="ARBA" id="ARBA00051215"/>
    </source>
</evidence>
<keyword evidence="11" id="KW-0276">Fatty acid metabolism</keyword>
<evidence type="ECO:0000256" key="3">
    <source>
        <dbReference type="ARBA" id="ARBA00005005"/>
    </source>
</evidence>
<evidence type="ECO:0000256" key="32">
    <source>
        <dbReference type="ARBA" id="ARBA00052945"/>
    </source>
</evidence>
<evidence type="ECO:0000256" key="5">
    <source>
        <dbReference type="ARBA" id="ARBA00008750"/>
    </source>
</evidence>
<comment type="similarity">
    <text evidence="41">Belongs to the enoyl-CoA hydratase/isomerase family.</text>
</comment>
<keyword evidence="46" id="KW-1185">Reference proteome</keyword>
<feature type="chain" id="PRO_5025423106" description="Trifunctional enzyme subunit alpha, mitochondrial" evidence="42">
    <location>
        <begin position="23"/>
        <end position="720"/>
    </location>
</feature>